<name>A0ACC3AHU4_9EURO</name>
<comment type="caution">
    <text evidence="1">The sequence shown here is derived from an EMBL/GenBank/DDBJ whole genome shotgun (WGS) entry which is preliminary data.</text>
</comment>
<accession>A0ACC3AHU4</accession>
<keyword evidence="2" id="KW-1185">Reference proteome</keyword>
<protein>
    <submittedName>
        <fullName evidence="1">Uncharacterized protein</fullName>
    </submittedName>
</protein>
<gene>
    <name evidence="1" type="ORF">H2198_001086</name>
</gene>
<evidence type="ECO:0000313" key="2">
    <source>
        <dbReference type="Proteomes" id="UP001172386"/>
    </source>
</evidence>
<organism evidence="1 2">
    <name type="scientific">Neophaeococcomyces mojaviensis</name>
    <dbReference type="NCBI Taxonomy" id="3383035"/>
    <lineage>
        <taxon>Eukaryota</taxon>
        <taxon>Fungi</taxon>
        <taxon>Dikarya</taxon>
        <taxon>Ascomycota</taxon>
        <taxon>Pezizomycotina</taxon>
        <taxon>Eurotiomycetes</taxon>
        <taxon>Chaetothyriomycetidae</taxon>
        <taxon>Chaetothyriales</taxon>
        <taxon>Chaetothyriales incertae sedis</taxon>
        <taxon>Neophaeococcomyces</taxon>
    </lineage>
</organism>
<reference evidence="1" key="1">
    <citation type="submission" date="2022-10" db="EMBL/GenBank/DDBJ databases">
        <title>Culturing micro-colonial fungi from biological soil crusts in the Mojave desert and describing Neophaeococcomyces mojavensis, and introducing the new genera and species Taxawa tesnikishii.</title>
        <authorList>
            <person name="Kurbessoian T."/>
            <person name="Stajich J.E."/>
        </authorList>
    </citation>
    <scope>NUCLEOTIDE SEQUENCE</scope>
    <source>
        <strain evidence="1">JES_112</strain>
    </source>
</reference>
<dbReference type="EMBL" id="JAPDRQ010000012">
    <property type="protein sequence ID" value="KAJ9662858.1"/>
    <property type="molecule type" value="Genomic_DNA"/>
</dbReference>
<dbReference type="Proteomes" id="UP001172386">
    <property type="component" value="Unassembled WGS sequence"/>
</dbReference>
<sequence>MAEPNVTVGDEEDYHFFYNPWKKAIVVNETEAPTNALKLFLTRPLYAPLLFPNTSSDGELPGIIGFLVAIAADRFAARDHAANERTYLSYLRLAIYLAIVSVAIFITFHLKHQPTDIERRISHPLGVVFWFLALCCLAAGFANYVRTVAKYARKAALVQSGLKTQIVFGVTASAIIAACGVFLGAEAQRDAMNKGISNEAAGIDTGPLVMAHQLALSQQSLQEQILKVLSDTAGGSSP</sequence>
<evidence type="ECO:0000313" key="1">
    <source>
        <dbReference type="EMBL" id="KAJ9662858.1"/>
    </source>
</evidence>
<proteinExistence type="predicted"/>